<keyword evidence="1" id="KW-0472">Membrane</keyword>
<sequence length="432" mass="46126">MASEPAPPTPIRPAAPPLNGAVFEASFGPSPASRPLAFCGALAALAAAGFGLLFLIEAGLGMRARGLATLGELAQGLACSAVPLLLLSVHLWEFRLELARSWFRVTPERLEWECVWWGVRRFGTVEILPGDGLLDEPGPWFGEETKAAVSAIVGGKTTPLTRRLSGEDGARVRAGVAGVLGVLPAGRPVGPWLAPADPQAPPHPLVRVHHDGRGRPAVITPLDARRGWGRRVFVALGVALASAIPTFWWERRSEWEPATLGSSFGWSVWAAAGLITGAAVAAAPWATRQVAFRRACSVGPRWLRGEDRLLVRTGWGRLRFGRSVRASAVCDVATALHLPAPWGLPQAHAKISGLEAFRCRRNPGAVLVHPARWAPAGRTERALTGRAPRDRPEAFAAAAAGAVKAMLIAEGWQPQPRQDWRFGVFEDDPAAP</sequence>
<dbReference type="Proteomes" id="UP000318741">
    <property type="component" value="Chromosome"/>
</dbReference>
<dbReference type="KEGG" id="acaf:CA12_29910"/>
<feature type="transmembrane region" description="Helical" evidence="1">
    <location>
        <begin position="232"/>
        <end position="249"/>
    </location>
</feature>
<dbReference type="AlphaFoldDB" id="A0A517PBX2"/>
<evidence type="ECO:0000256" key="1">
    <source>
        <dbReference type="SAM" id="Phobius"/>
    </source>
</evidence>
<accession>A0A517PBX2</accession>
<reference evidence="2 3" key="1">
    <citation type="submission" date="2019-02" db="EMBL/GenBank/DDBJ databases">
        <title>Deep-cultivation of Planctomycetes and their phenomic and genomic characterization uncovers novel biology.</title>
        <authorList>
            <person name="Wiegand S."/>
            <person name="Jogler M."/>
            <person name="Boedeker C."/>
            <person name="Pinto D."/>
            <person name="Vollmers J."/>
            <person name="Rivas-Marin E."/>
            <person name="Kohn T."/>
            <person name="Peeters S.H."/>
            <person name="Heuer A."/>
            <person name="Rast P."/>
            <person name="Oberbeckmann S."/>
            <person name="Bunk B."/>
            <person name="Jeske O."/>
            <person name="Meyerdierks A."/>
            <person name="Storesund J.E."/>
            <person name="Kallscheuer N."/>
            <person name="Luecker S."/>
            <person name="Lage O.M."/>
            <person name="Pohl T."/>
            <person name="Merkel B.J."/>
            <person name="Hornburger P."/>
            <person name="Mueller R.-W."/>
            <person name="Bruemmer F."/>
            <person name="Labrenz M."/>
            <person name="Spormann A.M."/>
            <person name="Op den Camp H."/>
            <person name="Overmann J."/>
            <person name="Amann R."/>
            <person name="Jetten M.S.M."/>
            <person name="Mascher T."/>
            <person name="Medema M.H."/>
            <person name="Devos D.P."/>
            <person name="Kaster A.-K."/>
            <person name="Ovreas L."/>
            <person name="Rohde M."/>
            <person name="Galperin M.Y."/>
            <person name="Jogler C."/>
        </authorList>
    </citation>
    <scope>NUCLEOTIDE SEQUENCE [LARGE SCALE GENOMIC DNA]</scope>
    <source>
        <strain evidence="2 3">CA12</strain>
    </source>
</reference>
<keyword evidence="3" id="KW-1185">Reference proteome</keyword>
<gene>
    <name evidence="2" type="ORF">CA12_29910</name>
</gene>
<protein>
    <submittedName>
        <fullName evidence="2">Uncharacterized protein</fullName>
    </submittedName>
</protein>
<organism evidence="2 3">
    <name type="scientific">Alienimonas californiensis</name>
    <dbReference type="NCBI Taxonomy" id="2527989"/>
    <lineage>
        <taxon>Bacteria</taxon>
        <taxon>Pseudomonadati</taxon>
        <taxon>Planctomycetota</taxon>
        <taxon>Planctomycetia</taxon>
        <taxon>Planctomycetales</taxon>
        <taxon>Planctomycetaceae</taxon>
        <taxon>Alienimonas</taxon>
    </lineage>
</organism>
<evidence type="ECO:0000313" key="2">
    <source>
        <dbReference type="EMBL" id="QDT16883.1"/>
    </source>
</evidence>
<feature type="transmembrane region" description="Helical" evidence="1">
    <location>
        <begin position="264"/>
        <end position="285"/>
    </location>
</feature>
<dbReference type="EMBL" id="CP036265">
    <property type="protein sequence ID" value="QDT16883.1"/>
    <property type="molecule type" value="Genomic_DNA"/>
</dbReference>
<name>A0A517PBX2_9PLAN</name>
<keyword evidence="1" id="KW-1133">Transmembrane helix</keyword>
<dbReference type="RefSeq" id="WP_145359805.1">
    <property type="nucleotide sequence ID" value="NZ_CP036265.1"/>
</dbReference>
<evidence type="ECO:0000313" key="3">
    <source>
        <dbReference type="Proteomes" id="UP000318741"/>
    </source>
</evidence>
<keyword evidence="1" id="KW-0812">Transmembrane</keyword>
<proteinExistence type="predicted"/>
<feature type="transmembrane region" description="Helical" evidence="1">
    <location>
        <begin position="35"/>
        <end position="56"/>
    </location>
</feature>